<evidence type="ECO:0000313" key="2">
    <source>
        <dbReference type="Proteomes" id="UP000823749"/>
    </source>
</evidence>
<comment type="caution">
    <text evidence="1">The sequence shown here is derived from an EMBL/GenBank/DDBJ whole genome shotgun (WGS) entry which is preliminary data.</text>
</comment>
<organism evidence="1 2">
    <name type="scientific">Rhododendron griersonianum</name>
    <dbReference type="NCBI Taxonomy" id="479676"/>
    <lineage>
        <taxon>Eukaryota</taxon>
        <taxon>Viridiplantae</taxon>
        <taxon>Streptophyta</taxon>
        <taxon>Embryophyta</taxon>
        <taxon>Tracheophyta</taxon>
        <taxon>Spermatophyta</taxon>
        <taxon>Magnoliopsida</taxon>
        <taxon>eudicotyledons</taxon>
        <taxon>Gunneridae</taxon>
        <taxon>Pentapetalae</taxon>
        <taxon>asterids</taxon>
        <taxon>Ericales</taxon>
        <taxon>Ericaceae</taxon>
        <taxon>Ericoideae</taxon>
        <taxon>Rhodoreae</taxon>
        <taxon>Rhododendron</taxon>
    </lineage>
</organism>
<protein>
    <submittedName>
        <fullName evidence="1">Uncharacterized protein</fullName>
    </submittedName>
</protein>
<dbReference type="EMBL" id="JACTNZ010000008">
    <property type="protein sequence ID" value="KAG5536424.1"/>
    <property type="molecule type" value="Genomic_DNA"/>
</dbReference>
<reference evidence="1" key="1">
    <citation type="submission" date="2020-08" db="EMBL/GenBank/DDBJ databases">
        <title>Plant Genome Project.</title>
        <authorList>
            <person name="Zhang R.-G."/>
        </authorList>
    </citation>
    <scope>NUCLEOTIDE SEQUENCE</scope>
    <source>
        <strain evidence="1">WSP0</strain>
        <tissue evidence="1">Leaf</tissue>
    </source>
</reference>
<dbReference type="Proteomes" id="UP000823749">
    <property type="component" value="Chromosome 8"/>
</dbReference>
<name>A0AAV6J9U5_9ERIC</name>
<gene>
    <name evidence="1" type="ORF">RHGRI_024006</name>
</gene>
<accession>A0AAV6J9U5</accession>
<sequence>MDLESLDNMILYDSDSDDDLKIITIAATEAQQLEAESSSLRRSSTQPRNFIRRDHLCNAPIFSNKFRRQ</sequence>
<proteinExistence type="predicted"/>
<dbReference type="AlphaFoldDB" id="A0AAV6J9U5"/>
<keyword evidence="2" id="KW-1185">Reference proteome</keyword>
<evidence type="ECO:0000313" key="1">
    <source>
        <dbReference type="EMBL" id="KAG5536424.1"/>
    </source>
</evidence>